<dbReference type="InterPro" id="IPR007167">
    <property type="entry name" value="Fe-transptr_FeoA-like"/>
</dbReference>
<dbReference type="Gene3D" id="2.30.30.90">
    <property type="match status" value="1"/>
</dbReference>
<dbReference type="Proteomes" id="UP000007488">
    <property type="component" value="Chromosome"/>
</dbReference>
<keyword evidence="1" id="KW-0408">Iron</keyword>
<dbReference type="eggNOG" id="COG1918">
    <property type="taxonomic scope" value="Bacteria"/>
</dbReference>
<name>F0SZ58_SYNGF</name>
<dbReference type="AlphaFoldDB" id="F0SZ58"/>
<feature type="domain" description="Ferrous iron transporter FeoA-like" evidence="2">
    <location>
        <begin position="13"/>
        <end position="85"/>
    </location>
</feature>
<dbReference type="STRING" id="645991.Sgly_2907"/>
<dbReference type="InterPro" id="IPR038157">
    <property type="entry name" value="FeoA_core_dom"/>
</dbReference>
<dbReference type="KEGG" id="sgy:Sgly_2907"/>
<protein>
    <submittedName>
        <fullName evidence="3">FeoA family protein</fullName>
    </submittedName>
</protein>
<dbReference type="SUPFAM" id="SSF50037">
    <property type="entry name" value="C-terminal domain of transcriptional repressors"/>
    <property type="match status" value="1"/>
</dbReference>
<accession>F0SZ58</accession>
<evidence type="ECO:0000259" key="2">
    <source>
        <dbReference type="SMART" id="SM00899"/>
    </source>
</evidence>
<dbReference type="InterPro" id="IPR008988">
    <property type="entry name" value="Transcriptional_repressor_C"/>
</dbReference>
<evidence type="ECO:0000256" key="1">
    <source>
        <dbReference type="ARBA" id="ARBA00023004"/>
    </source>
</evidence>
<dbReference type="OrthoDB" id="9811076at2"/>
<dbReference type="InterPro" id="IPR052713">
    <property type="entry name" value="FeoA"/>
</dbReference>
<dbReference type="PANTHER" id="PTHR42954:SF2">
    <property type="entry name" value="FE(2+) TRANSPORT PROTEIN A"/>
    <property type="match status" value="1"/>
</dbReference>
<dbReference type="Pfam" id="PF04023">
    <property type="entry name" value="FeoA"/>
    <property type="match status" value="1"/>
</dbReference>
<reference evidence="3 4" key="1">
    <citation type="journal article" date="2011" name="Stand. Genomic Sci.">
        <title>Complete genome sequence of Syntrophobotulus glycolicus type strain (FlGlyR).</title>
        <authorList>
            <person name="Han C."/>
            <person name="Mwirichia R."/>
            <person name="Chertkov O."/>
            <person name="Held B."/>
            <person name="Lapidus A."/>
            <person name="Nolan M."/>
            <person name="Lucas S."/>
            <person name="Hammon N."/>
            <person name="Deshpande S."/>
            <person name="Cheng J.F."/>
            <person name="Tapia R."/>
            <person name="Goodwin L."/>
            <person name="Pitluck S."/>
            <person name="Huntemann M."/>
            <person name="Liolios K."/>
            <person name="Ivanova N."/>
            <person name="Pagani I."/>
            <person name="Mavromatis K."/>
            <person name="Ovchinikova G."/>
            <person name="Pati A."/>
            <person name="Chen A."/>
            <person name="Palaniappan K."/>
            <person name="Land M."/>
            <person name="Hauser L."/>
            <person name="Brambilla E.M."/>
            <person name="Rohde M."/>
            <person name="Spring S."/>
            <person name="Sikorski J."/>
            <person name="Goker M."/>
            <person name="Woyke T."/>
            <person name="Bristow J."/>
            <person name="Eisen J.A."/>
            <person name="Markowitz V."/>
            <person name="Hugenholtz P."/>
            <person name="Kyrpides N.C."/>
            <person name="Klenk H.P."/>
            <person name="Detter J.C."/>
        </authorList>
    </citation>
    <scope>NUCLEOTIDE SEQUENCE [LARGE SCALE GENOMIC DNA]</scope>
    <source>
        <strain evidence="4">DSM 8271 / FlGlyR</strain>
    </source>
</reference>
<sequence length="86" mass="9335">MGDRNRSSREDQTTLAKVQVGFACTVAALRLDGLLRRRIMDMGIIPGTTVECIRKGPAGDPTAYSVRGTTIALRKEDAAKINVYPV</sequence>
<dbReference type="EMBL" id="CP002547">
    <property type="protein sequence ID" value="ADY57176.1"/>
    <property type="molecule type" value="Genomic_DNA"/>
</dbReference>
<proteinExistence type="predicted"/>
<organism evidence="3 4">
    <name type="scientific">Syntrophobotulus glycolicus (strain DSM 8271 / FlGlyR)</name>
    <dbReference type="NCBI Taxonomy" id="645991"/>
    <lineage>
        <taxon>Bacteria</taxon>
        <taxon>Bacillati</taxon>
        <taxon>Bacillota</taxon>
        <taxon>Clostridia</taxon>
        <taxon>Eubacteriales</taxon>
        <taxon>Desulfitobacteriaceae</taxon>
        <taxon>Syntrophobotulus</taxon>
    </lineage>
</organism>
<dbReference type="GO" id="GO:0046914">
    <property type="term" value="F:transition metal ion binding"/>
    <property type="evidence" value="ECO:0007669"/>
    <property type="project" value="InterPro"/>
</dbReference>
<evidence type="ECO:0000313" key="4">
    <source>
        <dbReference type="Proteomes" id="UP000007488"/>
    </source>
</evidence>
<reference evidence="4" key="2">
    <citation type="submission" date="2011-02" db="EMBL/GenBank/DDBJ databases">
        <title>The complete genome of Syntrophobotulus glycolicus DSM 8271.</title>
        <authorList>
            <person name="Lucas S."/>
            <person name="Copeland A."/>
            <person name="Lapidus A."/>
            <person name="Bruce D."/>
            <person name="Goodwin L."/>
            <person name="Pitluck S."/>
            <person name="Kyrpides N."/>
            <person name="Mavromatis K."/>
            <person name="Pagani I."/>
            <person name="Ivanova N."/>
            <person name="Mikhailova N."/>
            <person name="Chertkov O."/>
            <person name="Held B."/>
            <person name="Detter J.C."/>
            <person name="Tapia R."/>
            <person name="Han C."/>
            <person name="Land M."/>
            <person name="Hauser L."/>
            <person name="Markowitz V."/>
            <person name="Cheng J.-F."/>
            <person name="Hugenholtz P."/>
            <person name="Woyke T."/>
            <person name="Wu D."/>
            <person name="Spring S."/>
            <person name="Schroeder M."/>
            <person name="Brambilla E."/>
            <person name="Klenk H.-P."/>
            <person name="Eisen J.A."/>
        </authorList>
    </citation>
    <scope>NUCLEOTIDE SEQUENCE [LARGE SCALE GENOMIC DNA]</scope>
    <source>
        <strain evidence="4">DSM 8271 / FlGlyR</strain>
    </source>
</reference>
<evidence type="ECO:0000313" key="3">
    <source>
        <dbReference type="EMBL" id="ADY57176.1"/>
    </source>
</evidence>
<keyword evidence="4" id="KW-1185">Reference proteome</keyword>
<dbReference type="SMART" id="SM00899">
    <property type="entry name" value="FeoA"/>
    <property type="match status" value="1"/>
</dbReference>
<dbReference type="HOGENOM" id="CLU_150646_12_1_9"/>
<dbReference type="PANTHER" id="PTHR42954">
    <property type="entry name" value="FE(2+) TRANSPORT PROTEIN A"/>
    <property type="match status" value="1"/>
</dbReference>
<dbReference type="RefSeq" id="WP_013625996.1">
    <property type="nucleotide sequence ID" value="NC_015172.1"/>
</dbReference>
<gene>
    <name evidence="3" type="ordered locus">Sgly_2907</name>
</gene>